<dbReference type="FunCoup" id="E9HFT1">
    <property type="interactions" value="71"/>
</dbReference>
<dbReference type="PANTHER" id="PTHR21184:SF6">
    <property type="entry name" value="CONSERVED PLASMA MEMBRANE PROTEIN"/>
    <property type="match status" value="1"/>
</dbReference>
<dbReference type="Proteomes" id="UP000000305">
    <property type="component" value="Unassembled WGS sequence"/>
</dbReference>
<sequence length="324" mass="36243">MDNIERSSQISGRAFPSVSDINPEVGTDFTQVTWAHAVDNRKKLRRALRGSAMMLEADVSLGKLKSDPHSEDRPIMAHPPISASDLSLEDFLDAVLDEAYYKGIKLDFKSVEVLERALRIVKTREHKIRVPLWLNADIIKGPVDSTSQPIDAQLFLSLTKHYFPTAVISAGWTTKLAKEGYYTLDQCRNMKDALIAAQVTAPVTFPVRAGLVANLESRQNILWLLSEIPGSTVTIWSSYGDEVDVFGLLDFIDAIGKEFIYIDVHSGLRCRMSRYRAAYSMGEYLLGFGRNGRTSSNPSFFALLTYLSCATSFLPWNINSHNQQ</sequence>
<gene>
    <name evidence="3" type="ORF">DAPPUDRAFT_300971</name>
</gene>
<dbReference type="Pfam" id="PF10223">
    <property type="entry name" value="Menorin_N"/>
    <property type="match status" value="1"/>
</dbReference>
<dbReference type="PhylomeDB" id="E9HFT1"/>
<reference evidence="3 4" key="1">
    <citation type="journal article" date="2011" name="Science">
        <title>The ecoresponsive genome of Daphnia pulex.</title>
        <authorList>
            <person name="Colbourne J.K."/>
            <person name="Pfrender M.E."/>
            <person name="Gilbert D."/>
            <person name="Thomas W.K."/>
            <person name="Tucker A."/>
            <person name="Oakley T.H."/>
            <person name="Tokishita S."/>
            <person name="Aerts A."/>
            <person name="Arnold G.J."/>
            <person name="Basu M.K."/>
            <person name="Bauer D.J."/>
            <person name="Caceres C.E."/>
            <person name="Carmel L."/>
            <person name="Casola C."/>
            <person name="Choi J.H."/>
            <person name="Detter J.C."/>
            <person name="Dong Q."/>
            <person name="Dusheyko S."/>
            <person name="Eads B.D."/>
            <person name="Frohlich T."/>
            <person name="Geiler-Samerotte K.A."/>
            <person name="Gerlach D."/>
            <person name="Hatcher P."/>
            <person name="Jogdeo S."/>
            <person name="Krijgsveld J."/>
            <person name="Kriventseva E.V."/>
            <person name="Kultz D."/>
            <person name="Laforsch C."/>
            <person name="Lindquist E."/>
            <person name="Lopez J."/>
            <person name="Manak J.R."/>
            <person name="Muller J."/>
            <person name="Pangilinan J."/>
            <person name="Patwardhan R.P."/>
            <person name="Pitluck S."/>
            <person name="Pritham E.J."/>
            <person name="Rechtsteiner A."/>
            <person name="Rho M."/>
            <person name="Rogozin I.B."/>
            <person name="Sakarya O."/>
            <person name="Salamov A."/>
            <person name="Schaack S."/>
            <person name="Shapiro H."/>
            <person name="Shiga Y."/>
            <person name="Skalitzky C."/>
            <person name="Smith Z."/>
            <person name="Souvorov A."/>
            <person name="Sung W."/>
            <person name="Tang Z."/>
            <person name="Tsuchiya D."/>
            <person name="Tu H."/>
            <person name="Vos H."/>
            <person name="Wang M."/>
            <person name="Wolf Y.I."/>
            <person name="Yamagata H."/>
            <person name="Yamada T."/>
            <person name="Ye Y."/>
            <person name="Shaw J.R."/>
            <person name="Andrews J."/>
            <person name="Crease T.J."/>
            <person name="Tang H."/>
            <person name="Lucas S.M."/>
            <person name="Robertson H.M."/>
            <person name="Bork P."/>
            <person name="Koonin E.V."/>
            <person name="Zdobnov E.M."/>
            <person name="Grigoriev I.V."/>
            <person name="Lynch M."/>
            <person name="Boore J.L."/>
        </authorList>
    </citation>
    <scope>NUCLEOTIDE SEQUENCE [LARGE SCALE GENOMIC DNA]</scope>
</reference>
<name>E9HFT1_DAPPU</name>
<evidence type="ECO:0000313" key="3">
    <source>
        <dbReference type="EMBL" id="EFX69415.1"/>
    </source>
</evidence>
<keyword evidence="4" id="KW-1185">Reference proteome</keyword>
<dbReference type="OMA" id="GFTLWWA"/>
<evidence type="ECO:0000256" key="1">
    <source>
        <dbReference type="ARBA" id="ARBA00044953"/>
    </source>
</evidence>
<accession>E9HFT1</accession>
<feature type="domain" description="Menorin-like" evidence="2">
    <location>
        <begin position="28"/>
        <end position="268"/>
    </location>
</feature>
<dbReference type="AlphaFoldDB" id="E9HFT1"/>
<dbReference type="eggNOG" id="KOG3748">
    <property type="taxonomic scope" value="Eukaryota"/>
</dbReference>
<dbReference type="OrthoDB" id="413402at2759"/>
<proteinExistence type="inferred from homology"/>
<dbReference type="GO" id="GO:0005615">
    <property type="term" value="C:extracellular space"/>
    <property type="evidence" value="ECO:0000318"/>
    <property type="project" value="GO_Central"/>
</dbReference>
<dbReference type="KEGG" id="dpx:DAPPUDRAFT_300971"/>
<dbReference type="InterPro" id="IPR019356">
    <property type="entry name" value="Menorin_dom"/>
</dbReference>
<evidence type="ECO:0000313" key="4">
    <source>
        <dbReference type="Proteomes" id="UP000000305"/>
    </source>
</evidence>
<dbReference type="PANTHER" id="PTHR21184">
    <property type="entry name" value="MENORIN (DENDRITIC BRANCHING PROTEIN)"/>
    <property type="match status" value="1"/>
</dbReference>
<protein>
    <recommendedName>
        <fullName evidence="2">Menorin-like domain-containing protein</fullName>
    </recommendedName>
</protein>
<dbReference type="HOGENOM" id="CLU_033162_0_0_1"/>
<dbReference type="STRING" id="6669.E9HFT1"/>
<dbReference type="EMBL" id="GL732637">
    <property type="protein sequence ID" value="EFX69415.1"/>
    <property type="molecule type" value="Genomic_DNA"/>
</dbReference>
<comment type="similarity">
    <text evidence="1">Belongs to the menorin family.</text>
</comment>
<dbReference type="InParanoid" id="E9HFT1"/>
<evidence type="ECO:0000259" key="2">
    <source>
        <dbReference type="Pfam" id="PF10223"/>
    </source>
</evidence>
<organism evidence="3 4">
    <name type="scientific">Daphnia pulex</name>
    <name type="common">Water flea</name>
    <dbReference type="NCBI Taxonomy" id="6669"/>
    <lineage>
        <taxon>Eukaryota</taxon>
        <taxon>Metazoa</taxon>
        <taxon>Ecdysozoa</taxon>
        <taxon>Arthropoda</taxon>
        <taxon>Crustacea</taxon>
        <taxon>Branchiopoda</taxon>
        <taxon>Diplostraca</taxon>
        <taxon>Cladocera</taxon>
        <taxon>Anomopoda</taxon>
        <taxon>Daphniidae</taxon>
        <taxon>Daphnia</taxon>
    </lineage>
</organism>